<keyword evidence="2" id="KW-1185">Reference proteome</keyword>
<protein>
    <submittedName>
        <fullName evidence="1">Uncharacterized protein</fullName>
    </submittedName>
</protein>
<organism evidence="1 2">
    <name type="scientific">Phlebia brevispora</name>
    <dbReference type="NCBI Taxonomy" id="194682"/>
    <lineage>
        <taxon>Eukaryota</taxon>
        <taxon>Fungi</taxon>
        <taxon>Dikarya</taxon>
        <taxon>Basidiomycota</taxon>
        <taxon>Agaricomycotina</taxon>
        <taxon>Agaricomycetes</taxon>
        <taxon>Polyporales</taxon>
        <taxon>Meruliaceae</taxon>
        <taxon>Phlebia</taxon>
    </lineage>
</organism>
<dbReference type="Proteomes" id="UP001148662">
    <property type="component" value="Unassembled WGS sequence"/>
</dbReference>
<evidence type="ECO:0000313" key="2">
    <source>
        <dbReference type="Proteomes" id="UP001148662"/>
    </source>
</evidence>
<reference evidence="1" key="1">
    <citation type="submission" date="2022-07" db="EMBL/GenBank/DDBJ databases">
        <title>Genome Sequence of Phlebia brevispora.</title>
        <authorList>
            <person name="Buettner E."/>
        </authorList>
    </citation>
    <scope>NUCLEOTIDE SEQUENCE</scope>
    <source>
        <strain evidence="1">MPL23</strain>
    </source>
</reference>
<accession>A0ACC1RM75</accession>
<evidence type="ECO:0000313" key="1">
    <source>
        <dbReference type="EMBL" id="KAJ3520397.1"/>
    </source>
</evidence>
<comment type="caution">
    <text evidence="1">The sequence shown here is derived from an EMBL/GenBank/DDBJ whole genome shotgun (WGS) entry which is preliminary data.</text>
</comment>
<proteinExistence type="predicted"/>
<dbReference type="EMBL" id="JANHOG010002744">
    <property type="protein sequence ID" value="KAJ3520397.1"/>
    <property type="molecule type" value="Genomic_DNA"/>
</dbReference>
<gene>
    <name evidence="1" type="ORF">NM688_g9169</name>
</gene>
<name>A0ACC1RM75_9APHY</name>
<sequence>MPNAAGDSQLQDNGNMADLETSATSDALEAPSMPEGAPRAHELALEAELLETRALVEAFKVRLESVERELVRLQELEAHRERERTERAALKTTEAFAATDPVPVGVEQDLLPPSGSTEEITLEYQEPAHSTAPRVQSAGVADALSSRDARLDKRIEDVAETPEPSALSDLPQYVFLVGFGLCAVVLRVAMRRFTGRGSGLNWK</sequence>